<name>T1FHL3_HELRO</name>
<dbReference type="CTD" id="20208312"/>
<organism evidence="4 5">
    <name type="scientific">Helobdella robusta</name>
    <name type="common">Californian leech</name>
    <dbReference type="NCBI Taxonomy" id="6412"/>
    <lineage>
        <taxon>Eukaryota</taxon>
        <taxon>Metazoa</taxon>
        <taxon>Spiralia</taxon>
        <taxon>Lophotrochozoa</taxon>
        <taxon>Annelida</taxon>
        <taxon>Clitellata</taxon>
        <taxon>Hirudinea</taxon>
        <taxon>Rhynchobdellida</taxon>
        <taxon>Glossiphoniidae</taxon>
        <taxon>Helobdella</taxon>
    </lineage>
</organism>
<keyword evidence="1" id="KW-0472">Membrane</keyword>
<evidence type="ECO:0000259" key="2">
    <source>
        <dbReference type="Pfam" id="PF23071"/>
    </source>
</evidence>
<dbReference type="AlphaFoldDB" id="T1FHL3"/>
<dbReference type="EMBL" id="KB097694">
    <property type="protein sequence ID" value="ESN91837.1"/>
    <property type="molecule type" value="Genomic_DNA"/>
</dbReference>
<reference evidence="5" key="1">
    <citation type="submission" date="2012-12" db="EMBL/GenBank/DDBJ databases">
        <authorList>
            <person name="Hellsten U."/>
            <person name="Grimwood J."/>
            <person name="Chapman J.A."/>
            <person name="Shapiro H."/>
            <person name="Aerts A."/>
            <person name="Otillar R.P."/>
            <person name="Terry A.Y."/>
            <person name="Boore J.L."/>
            <person name="Simakov O."/>
            <person name="Marletaz F."/>
            <person name="Cho S.-J."/>
            <person name="Edsinger-Gonzales E."/>
            <person name="Havlak P."/>
            <person name="Kuo D.-H."/>
            <person name="Larsson T."/>
            <person name="Lv J."/>
            <person name="Arendt D."/>
            <person name="Savage R."/>
            <person name="Osoegawa K."/>
            <person name="de Jong P."/>
            <person name="Lindberg D.R."/>
            <person name="Seaver E.C."/>
            <person name="Weisblat D.A."/>
            <person name="Putnam N.H."/>
            <person name="Grigoriev I.V."/>
            <person name="Rokhsar D.S."/>
        </authorList>
    </citation>
    <scope>NUCLEOTIDE SEQUENCE</scope>
</reference>
<gene>
    <name evidence="4" type="primary">20208312</name>
    <name evidence="3" type="ORF">HELRODRAFT_182011</name>
</gene>
<keyword evidence="5" id="KW-1185">Reference proteome</keyword>
<reference evidence="4" key="3">
    <citation type="submission" date="2015-06" db="UniProtKB">
        <authorList>
            <consortium name="EnsemblMetazoa"/>
        </authorList>
    </citation>
    <scope>IDENTIFICATION</scope>
</reference>
<evidence type="ECO:0000313" key="5">
    <source>
        <dbReference type="Proteomes" id="UP000015101"/>
    </source>
</evidence>
<feature type="transmembrane region" description="Helical" evidence="1">
    <location>
        <begin position="36"/>
        <end position="55"/>
    </location>
</feature>
<dbReference type="Pfam" id="PF23071">
    <property type="entry name" value="DUF7044"/>
    <property type="match status" value="1"/>
</dbReference>
<keyword evidence="1" id="KW-0812">Transmembrane</keyword>
<dbReference type="Proteomes" id="UP000015101">
    <property type="component" value="Unassembled WGS sequence"/>
</dbReference>
<sequence>MSHAALTRWHGSNTACSKLKDHHTCVMRCLRVRPVVWHSVVWCGVAWCGQFSLVARRFICKRGMTCIHFSWGACKFPSRWRGRWREDDVIVVVISALEISNRGLCYEVYKDSYLIENRNNYHYNYRYHTVTTTLTLQLPLLTCSLLSPPDVSTLICDAGS</sequence>
<reference evidence="3 5" key="2">
    <citation type="journal article" date="2013" name="Nature">
        <title>Insights into bilaterian evolution from three spiralian genomes.</title>
        <authorList>
            <person name="Simakov O."/>
            <person name="Marletaz F."/>
            <person name="Cho S.J."/>
            <person name="Edsinger-Gonzales E."/>
            <person name="Havlak P."/>
            <person name="Hellsten U."/>
            <person name="Kuo D.H."/>
            <person name="Larsson T."/>
            <person name="Lv J."/>
            <person name="Arendt D."/>
            <person name="Savage R."/>
            <person name="Osoegawa K."/>
            <person name="de Jong P."/>
            <person name="Grimwood J."/>
            <person name="Chapman J.A."/>
            <person name="Shapiro H."/>
            <person name="Aerts A."/>
            <person name="Otillar R.P."/>
            <person name="Terry A.Y."/>
            <person name="Boore J.L."/>
            <person name="Grigoriev I.V."/>
            <person name="Lindberg D.R."/>
            <person name="Seaver E.C."/>
            <person name="Weisblat D.A."/>
            <person name="Putnam N.H."/>
            <person name="Rokhsar D.S."/>
        </authorList>
    </citation>
    <scope>NUCLEOTIDE SEQUENCE</scope>
</reference>
<dbReference type="InterPro" id="IPR055472">
    <property type="entry name" value="DUF7044"/>
</dbReference>
<dbReference type="KEGG" id="hro:HELRODRAFT_182011"/>
<dbReference type="RefSeq" id="XP_009030024.1">
    <property type="nucleotide sequence ID" value="XM_009031776.1"/>
</dbReference>
<feature type="domain" description="DUF7044" evidence="2">
    <location>
        <begin position="73"/>
        <end position="120"/>
    </location>
</feature>
<evidence type="ECO:0000313" key="3">
    <source>
        <dbReference type="EMBL" id="ESN91837.1"/>
    </source>
</evidence>
<dbReference type="GeneID" id="20208312"/>
<dbReference type="EnsemblMetazoa" id="HelroT182011">
    <property type="protein sequence ID" value="HelroP182011"/>
    <property type="gene ID" value="HelroG182011"/>
</dbReference>
<dbReference type="HOGENOM" id="CLU_1654047_0_0_1"/>
<dbReference type="EMBL" id="AMQM01007923">
    <property type="status" value="NOT_ANNOTATED_CDS"/>
    <property type="molecule type" value="Genomic_DNA"/>
</dbReference>
<dbReference type="InParanoid" id="T1FHL3"/>
<accession>T1FHL3</accession>
<protein>
    <recommendedName>
        <fullName evidence="2">DUF7044 domain-containing protein</fullName>
    </recommendedName>
</protein>
<evidence type="ECO:0000256" key="1">
    <source>
        <dbReference type="SAM" id="Phobius"/>
    </source>
</evidence>
<proteinExistence type="predicted"/>
<evidence type="ECO:0000313" key="4">
    <source>
        <dbReference type="EnsemblMetazoa" id="HelroP182011"/>
    </source>
</evidence>
<keyword evidence="1" id="KW-1133">Transmembrane helix</keyword>